<accession>A0A4C2ABA6</accession>
<sequence>MNFKSDFLLKCLKKKNILRGYRRPNCAELIVEYKKARQELNKIIKDSKRRCWKDLVEEVEKDPWGRPYKVVMVRLKSQPILLPTIPKLLQKIVNALFPQQRQFGYPTAQDESEGILPVTEKELMDVCNRVGNNKAPGLDGIPNIALITATKEASALFTETYDT</sequence>
<dbReference type="OrthoDB" id="415822at2759"/>
<gene>
    <name evidence="1" type="ORF">EVAR_70408_1</name>
</gene>
<dbReference type="AlphaFoldDB" id="A0A4C2ABA6"/>
<comment type="caution">
    <text evidence="1">The sequence shown here is derived from an EMBL/GenBank/DDBJ whole genome shotgun (WGS) entry which is preliminary data.</text>
</comment>
<keyword evidence="2" id="KW-1185">Reference proteome</keyword>
<dbReference type="EMBL" id="BGZK01002764">
    <property type="protein sequence ID" value="GBP96285.1"/>
    <property type="molecule type" value="Genomic_DNA"/>
</dbReference>
<name>A0A4C2ABA6_EUMVA</name>
<reference evidence="1 2" key="1">
    <citation type="journal article" date="2019" name="Commun. Biol.">
        <title>The bagworm genome reveals a unique fibroin gene that provides high tensile strength.</title>
        <authorList>
            <person name="Kono N."/>
            <person name="Nakamura H."/>
            <person name="Ohtoshi R."/>
            <person name="Tomita M."/>
            <person name="Numata K."/>
            <person name="Arakawa K."/>
        </authorList>
    </citation>
    <scope>NUCLEOTIDE SEQUENCE [LARGE SCALE GENOMIC DNA]</scope>
</reference>
<evidence type="ECO:0000313" key="1">
    <source>
        <dbReference type="EMBL" id="GBP96285.1"/>
    </source>
</evidence>
<organism evidence="1 2">
    <name type="scientific">Eumeta variegata</name>
    <name type="common">Bagworm moth</name>
    <name type="synonym">Eumeta japonica</name>
    <dbReference type="NCBI Taxonomy" id="151549"/>
    <lineage>
        <taxon>Eukaryota</taxon>
        <taxon>Metazoa</taxon>
        <taxon>Ecdysozoa</taxon>
        <taxon>Arthropoda</taxon>
        <taxon>Hexapoda</taxon>
        <taxon>Insecta</taxon>
        <taxon>Pterygota</taxon>
        <taxon>Neoptera</taxon>
        <taxon>Endopterygota</taxon>
        <taxon>Lepidoptera</taxon>
        <taxon>Glossata</taxon>
        <taxon>Ditrysia</taxon>
        <taxon>Tineoidea</taxon>
        <taxon>Psychidae</taxon>
        <taxon>Oiketicinae</taxon>
        <taxon>Eumeta</taxon>
    </lineage>
</organism>
<evidence type="ECO:0000313" key="2">
    <source>
        <dbReference type="Proteomes" id="UP000299102"/>
    </source>
</evidence>
<dbReference type="Proteomes" id="UP000299102">
    <property type="component" value="Unassembled WGS sequence"/>
</dbReference>
<proteinExistence type="predicted"/>
<protein>
    <submittedName>
        <fullName evidence="1">115 kDa protein in type-1 retrotransposable element R1DM</fullName>
    </submittedName>
</protein>